<feature type="transmembrane region" description="Helical" evidence="6">
    <location>
        <begin position="196"/>
        <end position="215"/>
    </location>
</feature>
<dbReference type="AlphaFoldDB" id="A0A1M7E767"/>
<dbReference type="InterPro" id="IPR036890">
    <property type="entry name" value="HATPase_C_sf"/>
</dbReference>
<dbReference type="SUPFAM" id="SSF55874">
    <property type="entry name" value="ATPase domain of HSP90 chaperone/DNA topoisomerase II/histidine kinase"/>
    <property type="match status" value="1"/>
</dbReference>
<evidence type="ECO:0000256" key="1">
    <source>
        <dbReference type="ARBA" id="ARBA00000085"/>
    </source>
</evidence>
<evidence type="ECO:0000256" key="5">
    <source>
        <dbReference type="ARBA" id="ARBA00023012"/>
    </source>
</evidence>
<dbReference type="InterPro" id="IPR050482">
    <property type="entry name" value="Sensor_HK_TwoCompSys"/>
</dbReference>
<feature type="transmembrane region" description="Helical" evidence="6">
    <location>
        <begin position="221"/>
        <end position="243"/>
    </location>
</feature>
<feature type="transmembrane region" description="Helical" evidence="6">
    <location>
        <begin position="284"/>
        <end position="304"/>
    </location>
</feature>
<keyword evidence="3" id="KW-0808">Transferase</keyword>
<dbReference type="Proteomes" id="UP000322545">
    <property type="component" value="Unassembled WGS sequence"/>
</dbReference>
<reference evidence="7 8" key="1">
    <citation type="submission" date="2016-11" db="EMBL/GenBank/DDBJ databases">
        <authorList>
            <person name="Varghese N."/>
            <person name="Submissions S."/>
        </authorList>
    </citation>
    <scope>NUCLEOTIDE SEQUENCE [LARGE SCALE GENOMIC DNA]</scope>
    <source>
        <strain evidence="7 8">DSM 28249</strain>
    </source>
</reference>
<sequence length="605" mass="67056">MITVLALPVAVAVSIFIQYLVNHPLDYTVAINQMVNASGETIELPLKEFPVSAGPSPISLHIEVPPLAESDLALFAPGLSGKVRLWIGGELMFDNFSATDTGDINSLDFIYVDWPENTDSTATELKIEFDGPDSKPIFFSPIYIGERDTLHRKAVTLDFMRVHVPEASFGVCATLLFFLIYLMVIGALGNEAIMPLVMILVLMPFLAIRCYSYEIALLHDIFPYVFPFSLAAIVPSFALMFGLQKSPWNGGKQKFLLINLAVVAMTYLATAMPDVTIHSVNLNFVAPALFLSTLFTFLFSWLMFMRHGQWSFFLQAFSFGSLAFSVLFDLLVWSGWVNTVPVSGFALNYLAFSQVLILAHHHGASVLRVRNNELSNLRLLAEQRKQIEASFQKSIESERRAIQAEEKEKLAANLHDGVLSYLTYVSALTKQADPGLLPQIGSLVGLAMIEMRTVVRFVADRRTSSDISVLAFLAVFRDETQKALSVVGIEISWHLLDLSRISATSFDANLSLMRILQEAVHNATYRAQARYISVTAVLNDNDWLTLEILNSGGAPFCSTTPKGHGIHNMEQRALKLDGTFEIEPRPDGALARVRLPLGTHFVRSG</sequence>
<gene>
    <name evidence="7" type="ORF">SAMN05443432_103230</name>
</gene>
<dbReference type="Gene3D" id="3.30.565.10">
    <property type="entry name" value="Histidine kinase-like ATPase, C-terminal domain"/>
    <property type="match status" value="1"/>
</dbReference>
<dbReference type="PANTHER" id="PTHR24421">
    <property type="entry name" value="NITRATE/NITRITE SENSOR PROTEIN NARX-RELATED"/>
    <property type="match status" value="1"/>
</dbReference>
<keyword evidence="6" id="KW-0812">Transmembrane</keyword>
<evidence type="ECO:0000256" key="6">
    <source>
        <dbReference type="SAM" id="Phobius"/>
    </source>
</evidence>
<keyword evidence="6" id="KW-0472">Membrane</keyword>
<keyword evidence="5" id="KW-0902">Two-component regulatory system</keyword>
<name>A0A1M7E767_9RHOB</name>
<evidence type="ECO:0000256" key="4">
    <source>
        <dbReference type="ARBA" id="ARBA00022777"/>
    </source>
</evidence>
<evidence type="ECO:0000313" key="8">
    <source>
        <dbReference type="Proteomes" id="UP000322545"/>
    </source>
</evidence>
<keyword evidence="4 7" id="KW-0418">Kinase</keyword>
<evidence type="ECO:0000313" key="7">
    <source>
        <dbReference type="EMBL" id="SHL87567.1"/>
    </source>
</evidence>
<dbReference type="GO" id="GO:0000160">
    <property type="term" value="P:phosphorelay signal transduction system"/>
    <property type="evidence" value="ECO:0007669"/>
    <property type="project" value="UniProtKB-KW"/>
</dbReference>
<keyword evidence="8" id="KW-1185">Reference proteome</keyword>
<protein>
    <recommendedName>
        <fullName evidence="2">histidine kinase</fullName>
        <ecNumber evidence="2">2.7.13.3</ecNumber>
    </recommendedName>
</protein>
<dbReference type="GO" id="GO:0004673">
    <property type="term" value="F:protein histidine kinase activity"/>
    <property type="evidence" value="ECO:0007669"/>
    <property type="project" value="UniProtKB-EC"/>
</dbReference>
<feature type="transmembrane region" description="Helical" evidence="6">
    <location>
        <begin position="255"/>
        <end position="272"/>
    </location>
</feature>
<comment type="catalytic activity">
    <reaction evidence="1">
        <text>ATP + protein L-histidine = ADP + protein N-phospho-L-histidine.</text>
        <dbReference type="EC" id="2.7.13.3"/>
    </reaction>
</comment>
<feature type="transmembrane region" description="Helical" evidence="6">
    <location>
        <begin position="316"/>
        <end position="336"/>
    </location>
</feature>
<keyword evidence="6" id="KW-1133">Transmembrane helix</keyword>
<feature type="transmembrane region" description="Helical" evidence="6">
    <location>
        <begin position="167"/>
        <end position="189"/>
    </location>
</feature>
<evidence type="ECO:0000256" key="3">
    <source>
        <dbReference type="ARBA" id="ARBA00022679"/>
    </source>
</evidence>
<dbReference type="EMBL" id="FRCB01000003">
    <property type="protein sequence ID" value="SHL87567.1"/>
    <property type="molecule type" value="Genomic_DNA"/>
</dbReference>
<dbReference type="CDD" id="cd16917">
    <property type="entry name" value="HATPase_UhpB-NarQ-NarX-like"/>
    <property type="match status" value="1"/>
</dbReference>
<organism evidence="7 8">
    <name type="scientific">Roseovarius litoreus</name>
    <dbReference type="NCBI Taxonomy" id="1155722"/>
    <lineage>
        <taxon>Bacteria</taxon>
        <taxon>Pseudomonadati</taxon>
        <taxon>Pseudomonadota</taxon>
        <taxon>Alphaproteobacteria</taxon>
        <taxon>Rhodobacterales</taxon>
        <taxon>Roseobacteraceae</taxon>
        <taxon>Roseovarius</taxon>
    </lineage>
</organism>
<accession>A0A1M7E767</accession>
<dbReference type="PANTHER" id="PTHR24421:SF10">
    <property type="entry name" value="NITRATE_NITRITE SENSOR PROTEIN NARQ"/>
    <property type="match status" value="1"/>
</dbReference>
<proteinExistence type="predicted"/>
<dbReference type="RefSeq" id="WP_149779022.1">
    <property type="nucleotide sequence ID" value="NZ_FRCB01000003.1"/>
</dbReference>
<evidence type="ECO:0000256" key="2">
    <source>
        <dbReference type="ARBA" id="ARBA00012438"/>
    </source>
</evidence>
<dbReference type="EC" id="2.7.13.3" evidence="2"/>